<keyword evidence="10" id="KW-1185">Reference proteome</keyword>
<comment type="catalytic activity">
    <reaction evidence="5 8">
        <text>a 2'-deoxycytidine in DNA + S-adenosyl-L-methionine = a 5-methyl-2'-deoxycytidine in DNA + S-adenosyl-L-homocysteine + H(+)</text>
        <dbReference type="Rhea" id="RHEA:13681"/>
        <dbReference type="Rhea" id="RHEA-COMP:11369"/>
        <dbReference type="Rhea" id="RHEA-COMP:11370"/>
        <dbReference type="ChEBI" id="CHEBI:15378"/>
        <dbReference type="ChEBI" id="CHEBI:57856"/>
        <dbReference type="ChEBI" id="CHEBI:59789"/>
        <dbReference type="ChEBI" id="CHEBI:85452"/>
        <dbReference type="ChEBI" id="CHEBI:85454"/>
        <dbReference type="EC" id="2.1.1.37"/>
    </reaction>
</comment>
<name>A0A418VJW2_9PROT</name>
<evidence type="ECO:0000256" key="2">
    <source>
        <dbReference type="ARBA" id="ARBA00022679"/>
    </source>
</evidence>
<proteinExistence type="inferred from homology"/>
<evidence type="ECO:0000256" key="4">
    <source>
        <dbReference type="ARBA" id="ARBA00022747"/>
    </source>
</evidence>
<dbReference type="GO" id="GO:0003886">
    <property type="term" value="F:DNA (cytosine-5-)-methyltransferase activity"/>
    <property type="evidence" value="ECO:0007669"/>
    <property type="project" value="UniProtKB-EC"/>
</dbReference>
<evidence type="ECO:0000256" key="7">
    <source>
        <dbReference type="RuleBase" id="RU000416"/>
    </source>
</evidence>
<dbReference type="GO" id="GO:0003677">
    <property type="term" value="F:DNA binding"/>
    <property type="evidence" value="ECO:0007669"/>
    <property type="project" value="TreeGrafter"/>
</dbReference>
<dbReference type="PROSITE" id="PS51679">
    <property type="entry name" value="SAM_MT_C5"/>
    <property type="match status" value="1"/>
</dbReference>
<comment type="caution">
    <text evidence="9">The sequence shown here is derived from an EMBL/GenBank/DDBJ whole genome shotgun (WGS) entry which is preliminary data.</text>
</comment>
<accession>A0A418VJW2</accession>
<protein>
    <recommendedName>
        <fullName evidence="8">Cytosine-specific methyltransferase</fullName>
        <ecNumber evidence="8">2.1.1.37</ecNumber>
    </recommendedName>
</protein>
<dbReference type="InterPro" id="IPR050390">
    <property type="entry name" value="C5-Methyltransferase"/>
</dbReference>
<evidence type="ECO:0000313" key="10">
    <source>
        <dbReference type="Proteomes" id="UP000283458"/>
    </source>
</evidence>
<keyword evidence="2 6" id="KW-0808">Transferase</keyword>
<dbReference type="SUPFAM" id="SSF53335">
    <property type="entry name" value="S-adenosyl-L-methionine-dependent methyltransferases"/>
    <property type="match status" value="1"/>
</dbReference>
<keyword evidence="1 6" id="KW-0489">Methyltransferase</keyword>
<dbReference type="Gene3D" id="3.40.50.150">
    <property type="entry name" value="Vaccinia Virus protein VP39"/>
    <property type="match status" value="1"/>
</dbReference>
<evidence type="ECO:0000256" key="5">
    <source>
        <dbReference type="ARBA" id="ARBA00047422"/>
    </source>
</evidence>
<dbReference type="EC" id="2.1.1.37" evidence="8"/>
<keyword evidence="3 6" id="KW-0949">S-adenosyl-L-methionine</keyword>
<dbReference type="AlphaFoldDB" id="A0A418VJW2"/>
<dbReference type="OrthoDB" id="9813719at2"/>
<dbReference type="PROSITE" id="PS00094">
    <property type="entry name" value="C5_MTASE_1"/>
    <property type="match status" value="1"/>
</dbReference>
<dbReference type="PRINTS" id="PR00105">
    <property type="entry name" value="C5METTRFRASE"/>
</dbReference>
<dbReference type="InterPro" id="IPR018117">
    <property type="entry name" value="C5_DNA_meth_AS"/>
</dbReference>
<evidence type="ECO:0000313" key="9">
    <source>
        <dbReference type="EMBL" id="RJF76447.1"/>
    </source>
</evidence>
<organism evidence="9 10">
    <name type="scientific">Azospirillum cavernae</name>
    <dbReference type="NCBI Taxonomy" id="2320860"/>
    <lineage>
        <taxon>Bacteria</taxon>
        <taxon>Pseudomonadati</taxon>
        <taxon>Pseudomonadota</taxon>
        <taxon>Alphaproteobacteria</taxon>
        <taxon>Rhodospirillales</taxon>
        <taxon>Azospirillaceae</taxon>
        <taxon>Azospirillum</taxon>
    </lineage>
</organism>
<feature type="active site" evidence="6">
    <location>
        <position position="71"/>
    </location>
</feature>
<dbReference type="PANTHER" id="PTHR10629:SF52">
    <property type="entry name" value="DNA (CYTOSINE-5)-METHYLTRANSFERASE 1"/>
    <property type="match status" value="1"/>
</dbReference>
<dbReference type="GO" id="GO:0009307">
    <property type="term" value="P:DNA restriction-modification system"/>
    <property type="evidence" value="ECO:0007669"/>
    <property type="project" value="UniProtKB-KW"/>
</dbReference>
<evidence type="ECO:0000256" key="1">
    <source>
        <dbReference type="ARBA" id="ARBA00022603"/>
    </source>
</evidence>
<dbReference type="Gene3D" id="3.90.120.10">
    <property type="entry name" value="DNA Methylase, subunit A, domain 2"/>
    <property type="match status" value="1"/>
</dbReference>
<dbReference type="GO" id="GO:0044027">
    <property type="term" value="P:negative regulation of gene expression via chromosomal CpG island methylation"/>
    <property type="evidence" value="ECO:0007669"/>
    <property type="project" value="TreeGrafter"/>
</dbReference>
<dbReference type="NCBIfam" id="TIGR00675">
    <property type="entry name" value="dcm"/>
    <property type="match status" value="1"/>
</dbReference>
<gene>
    <name evidence="9" type="ORF">D3877_29110</name>
</gene>
<evidence type="ECO:0000256" key="3">
    <source>
        <dbReference type="ARBA" id="ARBA00022691"/>
    </source>
</evidence>
<dbReference type="Proteomes" id="UP000283458">
    <property type="component" value="Unassembled WGS sequence"/>
</dbReference>
<dbReference type="Pfam" id="PF00145">
    <property type="entry name" value="DNA_methylase"/>
    <property type="match status" value="2"/>
</dbReference>
<dbReference type="RefSeq" id="WP_119834295.1">
    <property type="nucleotide sequence ID" value="NZ_QYUL01000008.1"/>
</dbReference>
<dbReference type="EMBL" id="QYUL01000008">
    <property type="protein sequence ID" value="RJF76447.1"/>
    <property type="molecule type" value="Genomic_DNA"/>
</dbReference>
<dbReference type="InterPro" id="IPR029063">
    <property type="entry name" value="SAM-dependent_MTases_sf"/>
</dbReference>
<dbReference type="GO" id="GO:0032259">
    <property type="term" value="P:methylation"/>
    <property type="evidence" value="ECO:0007669"/>
    <property type="project" value="UniProtKB-KW"/>
</dbReference>
<keyword evidence="4" id="KW-0680">Restriction system</keyword>
<sequence length="326" mass="35767">MIFGSVCSGIEAASVAWHPLGWRAAFLSEIEAFPRAVLTQHYPTVALHGDFTTIEAKHNESIDILVGGTPCQSFSIAGLRGGLADERGNLALEYLRLAHRLRPRWVVWENVPGVLSSNEGRDFGSVLGGLGELGYGWAYRVLDAQYFGVAQRRRRVFVVAYLGDWRRAAAVLFERHSMSGHSPPIRKAWPDVAPSLSASIKGGGLGTDFDCDGGLIAYAIQERAVSTNLESGPQGKGYQPDVTYTLEARPNVQAVAYAGCVRRLTPRECERLQGFPDDYTLIPWRKGMASDGHRYKALGNSMAVPVMRWIGHRIAEVDRVLSRNAA</sequence>
<evidence type="ECO:0000256" key="6">
    <source>
        <dbReference type="PROSITE-ProRule" id="PRU01016"/>
    </source>
</evidence>
<dbReference type="InterPro" id="IPR001525">
    <property type="entry name" value="C5_MeTfrase"/>
</dbReference>
<dbReference type="PANTHER" id="PTHR10629">
    <property type="entry name" value="CYTOSINE-SPECIFIC METHYLTRANSFERASE"/>
    <property type="match status" value="1"/>
</dbReference>
<evidence type="ECO:0000256" key="8">
    <source>
        <dbReference type="RuleBase" id="RU000417"/>
    </source>
</evidence>
<comment type="similarity">
    <text evidence="6 7">Belongs to the class I-like SAM-binding methyltransferase superfamily. C5-methyltransferase family.</text>
</comment>
<reference evidence="9 10" key="1">
    <citation type="submission" date="2018-09" db="EMBL/GenBank/DDBJ databases">
        <authorList>
            <person name="Zhu H."/>
        </authorList>
    </citation>
    <scope>NUCLEOTIDE SEQUENCE [LARGE SCALE GENOMIC DNA]</scope>
    <source>
        <strain evidence="9 10">K2W22B-5</strain>
    </source>
</reference>